<dbReference type="GO" id="GO:0036064">
    <property type="term" value="C:ciliary basal body"/>
    <property type="evidence" value="ECO:0007669"/>
    <property type="project" value="TreeGrafter"/>
</dbReference>
<keyword evidence="7" id="KW-0206">Cytoskeleton</keyword>
<dbReference type="GO" id="GO:0030030">
    <property type="term" value="P:cell projection organization"/>
    <property type="evidence" value="ECO:0007669"/>
    <property type="project" value="UniProtKB-KW"/>
</dbReference>
<gene>
    <name evidence="11" type="primary">LOC108630509</name>
</gene>
<comment type="function">
    <text evidence="9">Essential for sperm motility and is involved in the regulation of the beating frequency of motile cilia on the epithelial cells of the respiratory tract. Required for the establishment of radial spokes in sperm flagella.</text>
</comment>
<keyword evidence="10" id="KW-1185">Reference proteome</keyword>
<name>A0AAJ7JB83_9HYME</name>
<keyword evidence="5" id="KW-0970">Cilium biogenesis/degradation</keyword>
<comment type="similarity">
    <text evidence="2">Belongs to the CFAP206 family.</text>
</comment>
<evidence type="ECO:0000256" key="5">
    <source>
        <dbReference type="ARBA" id="ARBA00022794"/>
    </source>
</evidence>
<evidence type="ECO:0000313" key="11">
    <source>
        <dbReference type="RefSeq" id="XP_017889336.1"/>
    </source>
</evidence>
<evidence type="ECO:0000256" key="2">
    <source>
        <dbReference type="ARBA" id="ARBA00010500"/>
    </source>
</evidence>
<dbReference type="Proteomes" id="UP000694925">
    <property type="component" value="Unplaced"/>
</dbReference>
<dbReference type="RefSeq" id="XP_017889336.1">
    <property type="nucleotide sequence ID" value="XM_018033847.2"/>
</dbReference>
<evidence type="ECO:0000313" key="10">
    <source>
        <dbReference type="Proteomes" id="UP000694925"/>
    </source>
</evidence>
<dbReference type="GO" id="GO:0005930">
    <property type="term" value="C:axoneme"/>
    <property type="evidence" value="ECO:0007669"/>
    <property type="project" value="UniProtKB-SubCell"/>
</dbReference>
<comment type="subcellular location">
    <subcellularLocation>
        <location evidence="1">Cytoplasm</location>
        <location evidence="1">Cytoskeleton</location>
        <location evidence="1">Cilium axoneme</location>
    </subcellularLocation>
</comment>
<dbReference type="PANTHER" id="PTHR21442:SF0">
    <property type="entry name" value="CILIA- AND FLAGELLA-ASSOCIATED PROTEIN 206"/>
    <property type="match status" value="1"/>
</dbReference>
<evidence type="ECO:0000256" key="7">
    <source>
        <dbReference type="ARBA" id="ARBA00023212"/>
    </source>
</evidence>
<dbReference type="KEGG" id="ccal:108630509"/>
<dbReference type="InterPro" id="IPR021897">
    <property type="entry name" value="FAP206"/>
</dbReference>
<evidence type="ECO:0000256" key="4">
    <source>
        <dbReference type="ARBA" id="ARBA00022490"/>
    </source>
</evidence>
<keyword evidence="8" id="KW-0966">Cell projection</keyword>
<sequence length="619" mass="71575">MKSQRLENVRRELVKKIVAECKEREVETAKDIVSFLLSLLQLNPAYEVKPDDEESNEKIVKAVTDKICDQDKPSLTVLKSQLYFAKHYHGTAETVKRHRLRLHMKTGPMVAEICQTEKIANLQEAEKLYQKMLVVITILSGLGNPTVPSVLREVSVALQSVFQPSELEQYVKMSKREKEEQLMELMCIVAGIRLFNRDCQRGGEGIDDLPGILQKAVKRTHETIMGFLTQLMTKIYGFTAAVEKISYLREIIPFGVFTVENVNWAIEMLTACRQQEIYVRKLLNDAECSDKQIQSLMERLQGRLFKLHDTVRYRIAIPTVQVYPQFIDLADIWMGLQDEVVTLSSINNFLWKLEGLGARHLEVYNETILNDMVATEKVLTDAERLERSMGETITECGECMMYYPNETKDFENINLEFLGFCAWSFVVGRGALIPGNPNNGVAKWKGKYYVFSSRMASEQFGQDPDRYIYDAFDFIRNHIEYVYLFQVRDDVQALQAQEVLSEEGPQLKTCQHQTVQTDLHILPPVIDQNYSSNMWELRSKALHLASISRCVTRSTQTYKSNFRYGVYVQVAPPRDKEVQTRRDNYMNTKKLLTYIFGLRGRRDDNQHVLSFLEDELEHL</sequence>
<proteinExistence type="inferred from homology"/>
<keyword evidence="6" id="KW-0969">Cilium</keyword>
<keyword evidence="4" id="KW-0963">Cytoplasm</keyword>
<evidence type="ECO:0000256" key="8">
    <source>
        <dbReference type="ARBA" id="ARBA00023273"/>
    </source>
</evidence>
<evidence type="ECO:0000256" key="1">
    <source>
        <dbReference type="ARBA" id="ARBA00004430"/>
    </source>
</evidence>
<dbReference type="Pfam" id="PF12018">
    <property type="entry name" value="FAP206"/>
    <property type="match status" value="1"/>
</dbReference>
<protein>
    <recommendedName>
        <fullName evidence="3">Cilia- and flagella-associated protein 206</fullName>
    </recommendedName>
</protein>
<accession>A0AAJ7JB83</accession>
<evidence type="ECO:0000256" key="3">
    <source>
        <dbReference type="ARBA" id="ARBA00021602"/>
    </source>
</evidence>
<evidence type="ECO:0000256" key="9">
    <source>
        <dbReference type="ARBA" id="ARBA00045321"/>
    </source>
</evidence>
<dbReference type="GeneID" id="108630509"/>
<reference evidence="11" key="1">
    <citation type="submission" date="2025-08" db="UniProtKB">
        <authorList>
            <consortium name="RefSeq"/>
        </authorList>
    </citation>
    <scope>IDENTIFICATION</scope>
    <source>
        <tissue evidence="11">Whole body</tissue>
    </source>
</reference>
<organism evidence="10 11">
    <name type="scientific">Ceratina calcarata</name>
    <dbReference type="NCBI Taxonomy" id="156304"/>
    <lineage>
        <taxon>Eukaryota</taxon>
        <taxon>Metazoa</taxon>
        <taxon>Ecdysozoa</taxon>
        <taxon>Arthropoda</taxon>
        <taxon>Hexapoda</taxon>
        <taxon>Insecta</taxon>
        <taxon>Pterygota</taxon>
        <taxon>Neoptera</taxon>
        <taxon>Endopterygota</taxon>
        <taxon>Hymenoptera</taxon>
        <taxon>Apocrita</taxon>
        <taxon>Aculeata</taxon>
        <taxon>Apoidea</taxon>
        <taxon>Anthophila</taxon>
        <taxon>Apidae</taxon>
        <taxon>Ceratina</taxon>
        <taxon>Zadontomerus</taxon>
    </lineage>
</organism>
<dbReference type="PANTHER" id="PTHR21442">
    <property type="entry name" value="CILIA- AND FLAGELLA-ASSOCIATED PROTEIN 206"/>
    <property type="match status" value="1"/>
</dbReference>
<evidence type="ECO:0000256" key="6">
    <source>
        <dbReference type="ARBA" id="ARBA00023069"/>
    </source>
</evidence>
<dbReference type="AlphaFoldDB" id="A0AAJ7JB83"/>
<dbReference type="GO" id="GO:0003356">
    <property type="term" value="P:regulation of cilium beat frequency"/>
    <property type="evidence" value="ECO:0007669"/>
    <property type="project" value="TreeGrafter"/>
</dbReference>